<dbReference type="InterPro" id="IPR035958">
    <property type="entry name" value="SecB-like_sf"/>
</dbReference>
<keyword evidence="2 6" id="KW-0813">Transport</keyword>
<protein>
    <recommendedName>
        <fullName evidence="6">Protein-export protein SecB</fullName>
    </recommendedName>
</protein>
<dbReference type="Pfam" id="PF02556">
    <property type="entry name" value="SecB"/>
    <property type="match status" value="1"/>
</dbReference>
<dbReference type="EMBL" id="CP135076">
    <property type="protein sequence ID" value="WNO55074.1"/>
    <property type="molecule type" value="Genomic_DNA"/>
</dbReference>
<accession>A0ABZ0BF31</accession>
<keyword evidence="6" id="KW-0963">Cytoplasm</keyword>
<evidence type="ECO:0000256" key="5">
    <source>
        <dbReference type="ARBA" id="ARBA00023186"/>
    </source>
</evidence>
<gene>
    <name evidence="6 8" type="primary">secB</name>
    <name evidence="8" type="ORF">RPR59_07480</name>
</gene>
<keyword evidence="4 6" id="KW-0811">Translocation</keyword>
<keyword evidence="9" id="KW-1185">Reference proteome</keyword>
<dbReference type="PANTHER" id="PTHR36918:SF1">
    <property type="entry name" value="PROTEIN-EXPORT PROTEIN SECB"/>
    <property type="match status" value="1"/>
</dbReference>
<evidence type="ECO:0000256" key="7">
    <source>
        <dbReference type="SAM" id="MobiDB-lite"/>
    </source>
</evidence>
<feature type="region of interest" description="Disordered" evidence="7">
    <location>
        <begin position="1"/>
        <end position="21"/>
    </location>
</feature>
<keyword evidence="3 6" id="KW-0653">Protein transport</keyword>
<keyword evidence="5 6" id="KW-0143">Chaperone</keyword>
<comment type="function">
    <text evidence="6">One of the proteins required for the normal export of preproteins out of the cell cytoplasm. It is a molecular chaperone that binds to a subset of precursor proteins, maintaining them in a translocation-competent state. It also specifically binds to its receptor SecA.</text>
</comment>
<evidence type="ECO:0000256" key="1">
    <source>
        <dbReference type="ARBA" id="ARBA00009990"/>
    </source>
</evidence>
<evidence type="ECO:0000256" key="2">
    <source>
        <dbReference type="ARBA" id="ARBA00022448"/>
    </source>
</evidence>
<feature type="compositionally biased region" description="Polar residues" evidence="7">
    <location>
        <begin position="1"/>
        <end position="15"/>
    </location>
</feature>
<evidence type="ECO:0000313" key="8">
    <source>
        <dbReference type="EMBL" id="WNO55074.1"/>
    </source>
</evidence>
<reference evidence="8 9" key="1">
    <citation type="submission" date="2023-09" db="EMBL/GenBank/DDBJ databases">
        <authorList>
            <person name="Rey-Velasco X."/>
        </authorList>
    </citation>
    <scope>NUCLEOTIDE SEQUENCE [LARGE SCALE GENOMIC DNA]</scope>
    <source>
        <strain evidence="8 9">W311</strain>
    </source>
</reference>
<name>A0ABZ0BF31_9SPHN</name>
<dbReference type="PANTHER" id="PTHR36918">
    <property type="match status" value="1"/>
</dbReference>
<comment type="subunit">
    <text evidence="6">Homotetramer, a dimer of dimers. One homotetramer interacts with 1 SecA dimer.</text>
</comment>
<dbReference type="Proteomes" id="UP001302249">
    <property type="component" value="Chromosome"/>
</dbReference>
<evidence type="ECO:0000256" key="4">
    <source>
        <dbReference type="ARBA" id="ARBA00023010"/>
    </source>
</evidence>
<dbReference type="NCBIfam" id="TIGR00809">
    <property type="entry name" value="secB"/>
    <property type="match status" value="1"/>
</dbReference>
<evidence type="ECO:0000313" key="9">
    <source>
        <dbReference type="Proteomes" id="UP001302249"/>
    </source>
</evidence>
<evidence type="ECO:0000256" key="3">
    <source>
        <dbReference type="ARBA" id="ARBA00022927"/>
    </source>
</evidence>
<proteinExistence type="inferred from homology"/>
<dbReference type="PRINTS" id="PR01594">
    <property type="entry name" value="SECBCHAPRONE"/>
</dbReference>
<dbReference type="RefSeq" id="WP_313918251.1">
    <property type="nucleotide sequence ID" value="NZ_CP135076.1"/>
</dbReference>
<organism evidence="8 9">
    <name type="scientific">Stakelama saccharophila</name>
    <dbReference type="NCBI Taxonomy" id="3075605"/>
    <lineage>
        <taxon>Bacteria</taxon>
        <taxon>Pseudomonadati</taxon>
        <taxon>Pseudomonadota</taxon>
        <taxon>Alphaproteobacteria</taxon>
        <taxon>Sphingomonadales</taxon>
        <taxon>Sphingomonadaceae</taxon>
        <taxon>Stakelama</taxon>
    </lineage>
</organism>
<evidence type="ECO:0000256" key="6">
    <source>
        <dbReference type="HAMAP-Rule" id="MF_00821"/>
    </source>
</evidence>
<dbReference type="NCBIfam" id="NF004392">
    <property type="entry name" value="PRK05751.1-3"/>
    <property type="match status" value="1"/>
</dbReference>
<comment type="subcellular location">
    <subcellularLocation>
        <location evidence="6">Cytoplasm</location>
    </subcellularLocation>
</comment>
<dbReference type="InterPro" id="IPR003708">
    <property type="entry name" value="SecB"/>
</dbReference>
<dbReference type="Gene3D" id="3.10.420.10">
    <property type="entry name" value="SecB-like"/>
    <property type="match status" value="1"/>
</dbReference>
<dbReference type="SUPFAM" id="SSF54611">
    <property type="entry name" value="SecB-like"/>
    <property type="match status" value="1"/>
</dbReference>
<sequence length="175" mass="18728">MAEQENGANTGSTAPNGADTAAENAPMANVLSQYVKDLSFENPNAPAVFQKNGQPQIDVQFNIGANQVGDGVHEVILKIEAKATVEGQTAFLVDLSYAGLFGLRNVPEEHVRPFMLAEAPRILFPFARRVLADAVRDGGFAPLMLEPIDFNALFQQQAQEQGFNLQASGADIGQA</sequence>
<comment type="similarity">
    <text evidence="1 6">Belongs to the SecB family.</text>
</comment>
<dbReference type="HAMAP" id="MF_00821">
    <property type="entry name" value="SecB"/>
    <property type="match status" value="1"/>
</dbReference>